<dbReference type="InterPro" id="IPR023011">
    <property type="entry name" value="ATP_synth_F0_asu_AS"/>
</dbReference>
<evidence type="ECO:0000256" key="13">
    <source>
        <dbReference type="SAM" id="Phobius"/>
    </source>
</evidence>
<evidence type="ECO:0000256" key="9">
    <source>
        <dbReference type="ARBA" id="ARBA00023065"/>
    </source>
</evidence>
<evidence type="ECO:0000256" key="7">
    <source>
        <dbReference type="ARBA" id="ARBA00022781"/>
    </source>
</evidence>
<evidence type="ECO:0000256" key="5">
    <source>
        <dbReference type="ARBA" id="ARBA00022547"/>
    </source>
</evidence>
<dbReference type="InterPro" id="IPR000568">
    <property type="entry name" value="ATP_synth_F0_asu"/>
</dbReference>
<evidence type="ECO:0000313" key="14">
    <source>
        <dbReference type="EMBL" id="QJF58115.1"/>
    </source>
</evidence>
<evidence type="ECO:0000256" key="11">
    <source>
        <dbReference type="ARBA" id="ARBA00023310"/>
    </source>
</evidence>
<evidence type="ECO:0000256" key="12">
    <source>
        <dbReference type="RuleBase" id="RU004450"/>
    </source>
</evidence>
<dbReference type="EMBL" id="MT269798">
    <property type="protein sequence ID" value="QJF58115.1"/>
    <property type="molecule type" value="Genomic_DNA"/>
</dbReference>
<dbReference type="GO" id="GO:0005743">
    <property type="term" value="C:mitochondrial inner membrane"/>
    <property type="evidence" value="ECO:0007669"/>
    <property type="project" value="UniProtKB-SubCell"/>
</dbReference>
<keyword evidence="14" id="KW-0496">Mitochondrion</keyword>
<dbReference type="FunFam" id="1.20.120.220:FF:000003">
    <property type="entry name" value="ATP synthase subunit a"/>
    <property type="match status" value="1"/>
</dbReference>
<dbReference type="InterPro" id="IPR045083">
    <property type="entry name" value="ATP_synth_F0_asu_bact/mt"/>
</dbReference>
<evidence type="ECO:0000256" key="2">
    <source>
        <dbReference type="ARBA" id="ARBA00006810"/>
    </source>
</evidence>
<dbReference type="GO" id="GO:0045259">
    <property type="term" value="C:proton-transporting ATP synthase complex"/>
    <property type="evidence" value="ECO:0007669"/>
    <property type="project" value="UniProtKB-KW"/>
</dbReference>
<protein>
    <recommendedName>
        <fullName evidence="3 12">ATP synthase subunit a</fullName>
    </recommendedName>
</protein>
<dbReference type="PROSITE" id="PS00449">
    <property type="entry name" value="ATPASE_A"/>
    <property type="match status" value="1"/>
</dbReference>
<dbReference type="InterPro" id="IPR035908">
    <property type="entry name" value="F0_ATP_A_sf"/>
</dbReference>
<evidence type="ECO:0000256" key="3">
    <source>
        <dbReference type="ARBA" id="ARBA00021312"/>
    </source>
</evidence>
<sequence length="266" mass="29332">MFSIEKQNLFLAQAKEIRSPLDQFEVRDILNLEVLGGNLHLSLTNIGLYLTIGALIILVLSIVSTNYNKLVSNNWSIAQESLYVTIHNIVTNQINPRNGQIYFPFIYTLFVFILVNNLIGMVPYSFASTGHFALTFALSFTIVLGATILGFQKHGLKFFSLLVPAGCPLALLPLLVTIELISYLARNVSLGLRLAANITAGHMLLSILSGFVYNIMNSGFIFFILGLIPLLFIIAFSGLELAIAFIQAQVFVVLSSSYIKDGLDLH</sequence>
<keyword evidence="10 13" id="KW-0472">Membrane</keyword>
<dbReference type="NCBIfam" id="NF004482">
    <property type="entry name" value="PRK05815.2-4"/>
    <property type="match status" value="1"/>
</dbReference>
<dbReference type="PANTHER" id="PTHR11410">
    <property type="entry name" value="ATP SYNTHASE SUBUNIT A"/>
    <property type="match status" value="1"/>
</dbReference>
<gene>
    <name evidence="14" type="primary">atp6</name>
</gene>
<dbReference type="NCBIfam" id="TIGR01131">
    <property type="entry name" value="ATP_synt_6_or_A"/>
    <property type="match status" value="1"/>
</dbReference>
<dbReference type="Gene3D" id="1.20.120.220">
    <property type="entry name" value="ATP synthase, F0 complex, subunit A"/>
    <property type="match status" value="1"/>
</dbReference>
<dbReference type="SUPFAM" id="SSF81336">
    <property type="entry name" value="F1F0 ATP synthase subunit A"/>
    <property type="match status" value="1"/>
</dbReference>
<evidence type="ECO:0000256" key="6">
    <source>
        <dbReference type="ARBA" id="ARBA00022692"/>
    </source>
</evidence>
<name>A0A6M3WBP8_9HYPO</name>
<dbReference type="PANTHER" id="PTHR11410:SF0">
    <property type="entry name" value="ATP SYNTHASE SUBUNIT A"/>
    <property type="match status" value="1"/>
</dbReference>
<dbReference type="CDD" id="cd00310">
    <property type="entry name" value="ATP-synt_Fo_a_6"/>
    <property type="match status" value="1"/>
</dbReference>
<dbReference type="GO" id="GO:0046933">
    <property type="term" value="F:proton-transporting ATP synthase activity, rotational mechanism"/>
    <property type="evidence" value="ECO:0007669"/>
    <property type="project" value="TreeGrafter"/>
</dbReference>
<feature type="transmembrane region" description="Helical" evidence="13">
    <location>
        <begin position="220"/>
        <end position="246"/>
    </location>
</feature>
<dbReference type="PRINTS" id="PR00123">
    <property type="entry name" value="ATPASEA"/>
</dbReference>
<feature type="transmembrane region" description="Helical" evidence="13">
    <location>
        <begin position="190"/>
        <end position="213"/>
    </location>
</feature>
<keyword evidence="6 13" id="KW-0812">Transmembrane</keyword>
<feature type="transmembrane region" description="Helical" evidence="13">
    <location>
        <begin position="132"/>
        <end position="151"/>
    </location>
</feature>
<geneLocation type="mitochondrion" evidence="14"/>
<organism evidence="14">
    <name type="scientific">Fusarium tricinctum</name>
    <dbReference type="NCBI Taxonomy" id="61284"/>
    <lineage>
        <taxon>Eukaryota</taxon>
        <taxon>Fungi</taxon>
        <taxon>Dikarya</taxon>
        <taxon>Ascomycota</taxon>
        <taxon>Pezizomycotina</taxon>
        <taxon>Sordariomycetes</taxon>
        <taxon>Hypocreomycetidae</taxon>
        <taxon>Hypocreales</taxon>
        <taxon>Nectriaceae</taxon>
        <taxon>Fusarium</taxon>
        <taxon>Fusarium tricinctum species complex</taxon>
    </lineage>
</organism>
<dbReference type="HAMAP" id="MF_01393">
    <property type="entry name" value="ATP_synth_a_bact"/>
    <property type="match status" value="1"/>
</dbReference>
<evidence type="ECO:0000256" key="4">
    <source>
        <dbReference type="ARBA" id="ARBA00022448"/>
    </source>
</evidence>
<keyword evidence="11" id="KW-0066">ATP synthesis</keyword>
<keyword evidence="4" id="KW-0813">Transport</keyword>
<feature type="transmembrane region" description="Helical" evidence="13">
    <location>
        <begin position="101"/>
        <end position="126"/>
    </location>
</feature>
<proteinExistence type="inferred from homology"/>
<dbReference type="Pfam" id="PF00119">
    <property type="entry name" value="ATP-synt_A"/>
    <property type="match status" value="1"/>
</dbReference>
<evidence type="ECO:0000256" key="10">
    <source>
        <dbReference type="ARBA" id="ARBA00023136"/>
    </source>
</evidence>
<feature type="transmembrane region" description="Helical" evidence="13">
    <location>
        <begin position="46"/>
        <end position="67"/>
    </location>
</feature>
<keyword evidence="8 13" id="KW-1133">Transmembrane helix</keyword>
<comment type="subcellular location">
    <subcellularLocation>
        <location evidence="1 12">Mitochondrion inner membrane</location>
        <topology evidence="1 12">Multi-pass membrane protein</topology>
    </subcellularLocation>
</comment>
<reference evidence="14" key="1">
    <citation type="submission" date="2020-03" db="EMBL/GenBank/DDBJ databases">
        <title>Complete mitochondrial genome sequence of the potato pathogenic fungus, Fusarium tricinctum f. tricinctum. KGS17.</title>
        <authorList>
            <person name="Xie K."/>
        </authorList>
    </citation>
    <scope>NUCLEOTIDE SEQUENCE</scope>
</reference>
<comment type="similarity">
    <text evidence="2">Belongs to the ATPase A chain family.</text>
</comment>
<keyword evidence="7" id="KW-0375">Hydrogen ion transport</keyword>
<accession>A0A6M3WBP8</accession>
<evidence type="ECO:0000256" key="1">
    <source>
        <dbReference type="ARBA" id="ARBA00004448"/>
    </source>
</evidence>
<dbReference type="AlphaFoldDB" id="A0A6M3WBP8"/>
<keyword evidence="5" id="KW-0138">CF(0)</keyword>
<keyword evidence="9" id="KW-0406">Ion transport</keyword>
<feature type="transmembrane region" description="Helical" evidence="13">
    <location>
        <begin position="158"/>
        <end position="184"/>
    </location>
</feature>
<evidence type="ECO:0000256" key="8">
    <source>
        <dbReference type="ARBA" id="ARBA00022989"/>
    </source>
</evidence>